<evidence type="ECO:0000313" key="2">
    <source>
        <dbReference type="Proteomes" id="UP001631969"/>
    </source>
</evidence>
<comment type="caution">
    <text evidence="1">The sequence shown here is derived from an EMBL/GenBank/DDBJ whole genome shotgun (WGS) entry which is preliminary data.</text>
</comment>
<accession>A0ACC7NY11</accession>
<evidence type="ECO:0000313" key="1">
    <source>
        <dbReference type="EMBL" id="MFM9327932.1"/>
    </source>
</evidence>
<gene>
    <name evidence="1" type="ORF">ACI1P1_06390</name>
</gene>
<name>A0ACC7NY11_9BACL</name>
<dbReference type="Proteomes" id="UP001631969">
    <property type="component" value="Unassembled WGS sequence"/>
</dbReference>
<dbReference type="EMBL" id="JBJURJ010000003">
    <property type="protein sequence ID" value="MFM9327932.1"/>
    <property type="molecule type" value="Genomic_DNA"/>
</dbReference>
<organism evidence="1 2">
    <name type="scientific">Paenibacillus mesotrionivorans</name>
    <dbReference type="NCBI Taxonomy" id="3160968"/>
    <lineage>
        <taxon>Bacteria</taxon>
        <taxon>Bacillati</taxon>
        <taxon>Bacillota</taxon>
        <taxon>Bacilli</taxon>
        <taxon>Bacillales</taxon>
        <taxon>Paenibacillaceae</taxon>
        <taxon>Paenibacillus</taxon>
    </lineage>
</organism>
<reference evidence="1" key="1">
    <citation type="submission" date="2024-12" db="EMBL/GenBank/DDBJ databases">
        <authorList>
            <person name="Wu N."/>
        </authorList>
    </citation>
    <scope>NUCLEOTIDE SEQUENCE</scope>
    <source>
        <strain evidence="1">P15</strain>
    </source>
</reference>
<sequence length="113" mass="12956">MSNPHTLCPKFEAAFELLGKRWTGLIIQVLLSGPKRFKDLSDIIPGMSDRMLSERFKELEAAGIIIRHVYPETPVRIEYELTEKGKGLEFAMKEVQEWAEKWAGHDECPPQEA</sequence>
<protein>
    <submittedName>
        <fullName evidence="1">Winged helix-turn-helix transcriptional regulator</fullName>
    </submittedName>
</protein>
<proteinExistence type="predicted"/>
<keyword evidence="2" id="KW-1185">Reference proteome</keyword>